<gene>
    <name evidence="8" type="ORF">E5986_03375</name>
</gene>
<evidence type="ECO:0000313" key="9">
    <source>
        <dbReference type="Proteomes" id="UP000308978"/>
    </source>
</evidence>
<dbReference type="RefSeq" id="WP_136433352.1">
    <property type="nucleotide sequence ID" value="NZ_SSTJ01000003.1"/>
</dbReference>
<sequence length="257" mass="29150">MSKTRLGKFSDHEFRKRLAKEIQSATFPSEIGPTSHPRAVLLGGQSGAGKTTLHKIYRQQFANNVIIINGDEFRSSHPNFAKLQQAFGDRSVDYTAPWAGRMTEALVDHLSRFGYNLIIEGTLRTAEVPMRSATLLRERGYDVSLALMAVKPEISLVSCQIRYEEMRILGTTPRATDPAHHNKIIDQIVANLTVLEEGELFDGIALYNRAQEQLFPREGYNGLASEALRDILFGPWTEEERRHYRKLTSKLDYLKTK</sequence>
<protein>
    <recommendedName>
        <fullName evidence="5">UDP-N-acetylglucosamine kinase</fullName>
        <ecNumber evidence="2">2.7.1.176</ecNumber>
    </recommendedName>
    <alternativeName>
        <fullName evidence="5">UDP-N-acetylglucosamine kinase</fullName>
    </alternativeName>
</protein>
<evidence type="ECO:0000256" key="2">
    <source>
        <dbReference type="ARBA" id="ARBA00011963"/>
    </source>
</evidence>
<dbReference type="EC" id="2.7.1.176" evidence="2"/>
<evidence type="ECO:0000256" key="4">
    <source>
        <dbReference type="ARBA" id="ARBA00022840"/>
    </source>
</evidence>
<comment type="caution">
    <text evidence="8">The sequence shown here is derived from an EMBL/GenBank/DDBJ whole genome shotgun (WGS) entry which is preliminary data.</text>
</comment>
<feature type="domain" description="Zeta toxin" evidence="7">
    <location>
        <begin position="34"/>
        <end position="215"/>
    </location>
</feature>
<dbReference type="AlphaFoldDB" id="A0A4V3WV09"/>
<keyword evidence="3" id="KW-0547">Nucleotide-binding</keyword>
<dbReference type="InterPro" id="IPR027417">
    <property type="entry name" value="P-loop_NTPase"/>
</dbReference>
<dbReference type="Pfam" id="PF06414">
    <property type="entry name" value="Zeta_toxin"/>
    <property type="match status" value="1"/>
</dbReference>
<comment type="similarity">
    <text evidence="1">Belongs to the zeta toxin family.</text>
</comment>
<accession>A0A4V3WV09</accession>
<dbReference type="Gene3D" id="3.40.50.300">
    <property type="entry name" value="P-loop containing nucleotide triphosphate hydrolases"/>
    <property type="match status" value="1"/>
</dbReference>
<evidence type="ECO:0000256" key="5">
    <source>
        <dbReference type="ARBA" id="ARBA00032897"/>
    </source>
</evidence>
<evidence type="ECO:0000313" key="8">
    <source>
        <dbReference type="EMBL" id="THG37917.1"/>
    </source>
</evidence>
<proteinExistence type="inferred from homology"/>
<evidence type="ECO:0000256" key="6">
    <source>
        <dbReference type="ARBA" id="ARBA00048178"/>
    </source>
</evidence>
<dbReference type="InterPro" id="IPR010488">
    <property type="entry name" value="Zeta_toxin_domain"/>
</dbReference>
<evidence type="ECO:0000259" key="7">
    <source>
        <dbReference type="Pfam" id="PF06414"/>
    </source>
</evidence>
<dbReference type="GO" id="GO:0016301">
    <property type="term" value="F:kinase activity"/>
    <property type="evidence" value="ECO:0007669"/>
    <property type="project" value="InterPro"/>
</dbReference>
<keyword evidence="4" id="KW-0067">ATP-binding</keyword>
<name>A0A4V3WV09_9ACTN</name>
<reference evidence="8 9" key="1">
    <citation type="submission" date="2019-04" db="EMBL/GenBank/DDBJ databases">
        <title>Microbes associate with the intestines of laboratory mice.</title>
        <authorList>
            <person name="Navarre W."/>
            <person name="Wong E."/>
            <person name="Huang K.C."/>
            <person name="Tropini C."/>
            <person name="Ng K."/>
            <person name="Yu B."/>
        </authorList>
    </citation>
    <scope>NUCLEOTIDE SEQUENCE [LARGE SCALE GENOMIC DNA]</scope>
    <source>
        <strain evidence="8 9">NM80_B27</strain>
    </source>
</reference>
<dbReference type="GO" id="GO:0005524">
    <property type="term" value="F:ATP binding"/>
    <property type="evidence" value="ECO:0007669"/>
    <property type="project" value="UniProtKB-KW"/>
</dbReference>
<comment type="catalytic activity">
    <reaction evidence="6">
        <text>UDP-N-acetyl-alpha-D-glucosamine + ATP = UDP-N-acetyl-alpha-D-glucosamine 3'-phosphate + ADP + H(+)</text>
        <dbReference type="Rhea" id="RHEA:32671"/>
        <dbReference type="ChEBI" id="CHEBI:15378"/>
        <dbReference type="ChEBI" id="CHEBI:30616"/>
        <dbReference type="ChEBI" id="CHEBI:57705"/>
        <dbReference type="ChEBI" id="CHEBI:64353"/>
        <dbReference type="ChEBI" id="CHEBI:456216"/>
        <dbReference type="EC" id="2.7.1.176"/>
    </reaction>
</comment>
<organism evidence="8 9">
    <name type="scientific">Adlercreutzia caecimuris</name>
    <dbReference type="NCBI Taxonomy" id="671266"/>
    <lineage>
        <taxon>Bacteria</taxon>
        <taxon>Bacillati</taxon>
        <taxon>Actinomycetota</taxon>
        <taxon>Coriobacteriia</taxon>
        <taxon>Eggerthellales</taxon>
        <taxon>Eggerthellaceae</taxon>
        <taxon>Adlercreutzia</taxon>
    </lineage>
</organism>
<evidence type="ECO:0000256" key="1">
    <source>
        <dbReference type="ARBA" id="ARBA00009104"/>
    </source>
</evidence>
<dbReference type="EMBL" id="SSTJ01000003">
    <property type="protein sequence ID" value="THG37917.1"/>
    <property type="molecule type" value="Genomic_DNA"/>
</dbReference>
<dbReference type="Proteomes" id="UP000308978">
    <property type="component" value="Unassembled WGS sequence"/>
</dbReference>
<evidence type="ECO:0000256" key="3">
    <source>
        <dbReference type="ARBA" id="ARBA00022741"/>
    </source>
</evidence>
<dbReference type="SUPFAM" id="SSF52540">
    <property type="entry name" value="P-loop containing nucleoside triphosphate hydrolases"/>
    <property type="match status" value="1"/>
</dbReference>